<dbReference type="AlphaFoldDB" id="A0A059C5S7"/>
<accession>A0A059C5S7</accession>
<dbReference type="STRING" id="71139.A0A059C5S7"/>
<dbReference type="EMBL" id="KK198757">
    <property type="protein sequence ID" value="KCW73594.1"/>
    <property type="molecule type" value="Genomic_DNA"/>
</dbReference>
<reference evidence="1" key="1">
    <citation type="submission" date="2013-07" db="EMBL/GenBank/DDBJ databases">
        <title>The genome of Eucalyptus grandis.</title>
        <authorList>
            <person name="Schmutz J."/>
            <person name="Hayes R."/>
            <person name="Myburg A."/>
            <person name="Tuskan G."/>
            <person name="Grattapaglia D."/>
            <person name="Rokhsar D.S."/>
        </authorList>
    </citation>
    <scope>NUCLEOTIDE SEQUENCE</scope>
    <source>
        <tissue evidence="1">Leaf extractions</tissue>
    </source>
</reference>
<gene>
    <name evidence="1" type="ORF">EUGRSUZ_E02155</name>
</gene>
<dbReference type="Gramene" id="KCW73594">
    <property type="protein sequence ID" value="KCW73594"/>
    <property type="gene ID" value="EUGRSUZ_E02155"/>
</dbReference>
<evidence type="ECO:0000313" key="1">
    <source>
        <dbReference type="EMBL" id="KCW73594.1"/>
    </source>
</evidence>
<name>A0A059C5S7_EUCGR</name>
<protein>
    <submittedName>
        <fullName evidence="1">Uncharacterized protein</fullName>
    </submittedName>
</protein>
<organism evidence="1">
    <name type="scientific">Eucalyptus grandis</name>
    <name type="common">Flooded gum</name>
    <dbReference type="NCBI Taxonomy" id="71139"/>
    <lineage>
        <taxon>Eukaryota</taxon>
        <taxon>Viridiplantae</taxon>
        <taxon>Streptophyta</taxon>
        <taxon>Embryophyta</taxon>
        <taxon>Tracheophyta</taxon>
        <taxon>Spermatophyta</taxon>
        <taxon>Magnoliopsida</taxon>
        <taxon>eudicotyledons</taxon>
        <taxon>Gunneridae</taxon>
        <taxon>Pentapetalae</taxon>
        <taxon>rosids</taxon>
        <taxon>malvids</taxon>
        <taxon>Myrtales</taxon>
        <taxon>Myrtaceae</taxon>
        <taxon>Myrtoideae</taxon>
        <taxon>Eucalypteae</taxon>
        <taxon>Eucalyptus</taxon>
    </lineage>
</organism>
<proteinExistence type="predicted"/>
<sequence length="70" mass="7973">MMCATASSIIGIKEVYYDCANDKCGGCSSIRLLHQVAPRNELVMEFWIEGFPMSWRYNGIRSNFSSARFL</sequence>
<dbReference type="InParanoid" id="A0A059C5S7"/>
<dbReference type="Gene3D" id="3.40.140.10">
    <property type="entry name" value="Cytidine Deaminase, domain 2"/>
    <property type="match status" value="1"/>
</dbReference>